<name>A0AAW4UXH1_9FIRM</name>
<dbReference type="EMBL" id="JAJCJQ010000030">
    <property type="protein sequence ID" value="MCB6962013.1"/>
    <property type="molecule type" value="Genomic_DNA"/>
</dbReference>
<reference evidence="1" key="1">
    <citation type="submission" date="2021-10" db="EMBL/GenBank/DDBJ databases">
        <title>Collection of gut derived symbiotic bacterial strains cultured from healthy donors.</title>
        <authorList>
            <person name="Lin H."/>
            <person name="Littmann E."/>
            <person name="Kohout C."/>
            <person name="Pamer E.G."/>
        </authorList>
    </citation>
    <scope>NUCLEOTIDE SEQUENCE</scope>
    <source>
        <strain evidence="1">DFI.7.28A</strain>
    </source>
</reference>
<comment type="caution">
    <text evidence="1">The sequence shown here is derived from an EMBL/GenBank/DDBJ whole genome shotgun (WGS) entry which is preliminary data.</text>
</comment>
<protein>
    <submittedName>
        <fullName evidence="1">Uncharacterized protein</fullName>
    </submittedName>
</protein>
<dbReference type="Proteomes" id="UP001197741">
    <property type="component" value="Unassembled WGS sequence"/>
</dbReference>
<dbReference type="RefSeq" id="WP_306783396.1">
    <property type="nucleotide sequence ID" value="NZ_JAJCJQ010000030.1"/>
</dbReference>
<evidence type="ECO:0000313" key="1">
    <source>
        <dbReference type="EMBL" id="MCB6962013.1"/>
    </source>
</evidence>
<organism evidence="1 2">
    <name type="scientific">Agathobacter rectalis</name>
    <dbReference type="NCBI Taxonomy" id="39491"/>
    <lineage>
        <taxon>Bacteria</taxon>
        <taxon>Bacillati</taxon>
        <taxon>Bacillota</taxon>
        <taxon>Clostridia</taxon>
        <taxon>Lachnospirales</taxon>
        <taxon>Lachnospiraceae</taxon>
        <taxon>Agathobacter</taxon>
    </lineage>
</organism>
<dbReference type="AlphaFoldDB" id="A0AAW4UXH1"/>
<accession>A0AAW4UXH1</accession>
<evidence type="ECO:0000313" key="2">
    <source>
        <dbReference type="Proteomes" id="UP001197741"/>
    </source>
</evidence>
<gene>
    <name evidence="1" type="ORF">LIZ82_14120</name>
</gene>
<proteinExistence type="predicted"/>
<sequence length="94" mass="10806">MKELYKQIDEETKPVVKKKFDYDIPIAKIDDAGITTTGAASEGNQLPQLVDEYSDYRIQNNLWPVLNNEIIYAMNTDGKYCRYIGSQEVVLNEQ</sequence>